<evidence type="ECO:0000256" key="1">
    <source>
        <dbReference type="ARBA" id="ARBA00022723"/>
    </source>
</evidence>
<dbReference type="Gene3D" id="2.60.40.420">
    <property type="entry name" value="Cupredoxins - blue copper proteins"/>
    <property type="match status" value="2"/>
</dbReference>
<dbReference type="InterPro" id="IPR011707">
    <property type="entry name" value="Cu-oxidase-like_N"/>
</dbReference>
<evidence type="ECO:0000259" key="6">
    <source>
        <dbReference type="Pfam" id="PF00394"/>
    </source>
</evidence>
<accession>A0A7Z0VMZ0</accession>
<dbReference type="InterPro" id="IPR008972">
    <property type="entry name" value="Cupredoxin"/>
</dbReference>
<evidence type="ECO:0000313" key="9">
    <source>
        <dbReference type="Proteomes" id="UP000094769"/>
    </source>
</evidence>
<dbReference type="Pfam" id="PF00394">
    <property type="entry name" value="Cu-oxidase"/>
    <property type="match status" value="1"/>
</dbReference>
<dbReference type="PANTHER" id="PTHR11709">
    <property type="entry name" value="MULTI-COPPER OXIDASE"/>
    <property type="match status" value="1"/>
</dbReference>
<dbReference type="InterPro" id="IPR045087">
    <property type="entry name" value="Cu-oxidase_fam"/>
</dbReference>
<keyword evidence="3" id="KW-0186">Copper</keyword>
<dbReference type="AlphaFoldDB" id="A0A7Z0VMZ0"/>
<keyword evidence="2" id="KW-0560">Oxidoreductase</keyword>
<evidence type="ECO:0000256" key="4">
    <source>
        <dbReference type="SAM" id="MobiDB-lite"/>
    </source>
</evidence>
<feature type="signal peptide" evidence="5">
    <location>
        <begin position="1"/>
        <end position="26"/>
    </location>
</feature>
<proteinExistence type="predicted"/>
<dbReference type="EMBL" id="MARB01000007">
    <property type="protein sequence ID" value="ODJ88221.1"/>
    <property type="molecule type" value="Genomic_DNA"/>
</dbReference>
<evidence type="ECO:0000256" key="2">
    <source>
        <dbReference type="ARBA" id="ARBA00023002"/>
    </source>
</evidence>
<feature type="region of interest" description="Disordered" evidence="4">
    <location>
        <begin position="217"/>
        <end position="247"/>
    </location>
</feature>
<keyword evidence="5" id="KW-0732">Signal</keyword>
<dbReference type="GO" id="GO:0005507">
    <property type="term" value="F:copper ion binding"/>
    <property type="evidence" value="ECO:0007669"/>
    <property type="project" value="InterPro"/>
</dbReference>
<sequence>MKTYRKNILAGAIALTLLGFVGTASAVVNVQCPGDLDGDATVDVGPGHPDYNENAKCMHLIAGDSFAIMSDGNPLYTFGFGDKTGNGNTPDTVIGNGILAAEWPGPTIELDQGQEFFLNLTNVGTVIRPDLFDPHTVHFHGFPNASAAFDGVPEVSISINMGSTLTYYYNIVEPGTYIYHCHVEATEHMEMGMLANLYVHPIQDEIGCFDMVDNPGTAEYDPEPVPNGGCEPGTRKDPGSTGPTGYVYNDNDGSTAWDVEVALQFSSFDGNFHDASLFVQPLPFADLEGNYPQINGRGYPDTVSPGDLPAPTDNLTPVAGHPAGKVTGNPGEILNNGDPTQTMDSVIEVNQGERLLLRLSNVGLDRFWTITAMGLKMKIVGTGARQMRGSDGKNLYRETASLNFGGGETTDVIIDTADVAPGTYFLHATEVHQMSNATQLDGGMITEIVVN</sequence>
<dbReference type="SUPFAM" id="SSF49503">
    <property type="entry name" value="Cupredoxins"/>
    <property type="match status" value="2"/>
</dbReference>
<evidence type="ECO:0000259" key="7">
    <source>
        <dbReference type="Pfam" id="PF07732"/>
    </source>
</evidence>
<feature type="domain" description="Plastocyanin-like" evidence="7">
    <location>
        <begin position="101"/>
        <end position="201"/>
    </location>
</feature>
<comment type="caution">
    <text evidence="8">The sequence shown here is derived from an EMBL/GenBank/DDBJ whole genome shotgun (WGS) entry which is preliminary data.</text>
</comment>
<dbReference type="PANTHER" id="PTHR11709:SF394">
    <property type="entry name" value="FI03373P-RELATED"/>
    <property type="match status" value="1"/>
</dbReference>
<dbReference type="Proteomes" id="UP000094769">
    <property type="component" value="Unassembled WGS sequence"/>
</dbReference>
<evidence type="ECO:0000313" key="8">
    <source>
        <dbReference type="EMBL" id="ODJ88221.1"/>
    </source>
</evidence>
<dbReference type="GO" id="GO:0016491">
    <property type="term" value="F:oxidoreductase activity"/>
    <property type="evidence" value="ECO:0007669"/>
    <property type="project" value="TreeGrafter"/>
</dbReference>
<feature type="chain" id="PRO_5031266419" evidence="5">
    <location>
        <begin position="27"/>
        <end position="451"/>
    </location>
</feature>
<organism evidence="8 9">
    <name type="scientific">Candidatus Thiodiazotropha endolucinida</name>
    <dbReference type="NCBI Taxonomy" id="1655433"/>
    <lineage>
        <taxon>Bacteria</taxon>
        <taxon>Pseudomonadati</taxon>
        <taxon>Pseudomonadota</taxon>
        <taxon>Gammaproteobacteria</taxon>
        <taxon>Chromatiales</taxon>
        <taxon>Sedimenticolaceae</taxon>
        <taxon>Candidatus Thiodiazotropha</taxon>
    </lineage>
</organism>
<evidence type="ECO:0000256" key="3">
    <source>
        <dbReference type="ARBA" id="ARBA00023008"/>
    </source>
</evidence>
<feature type="domain" description="Plastocyanin-like" evidence="6">
    <location>
        <begin position="326"/>
        <end position="446"/>
    </location>
</feature>
<dbReference type="OrthoDB" id="9757546at2"/>
<dbReference type="RefSeq" id="WP_069123551.1">
    <property type="nucleotide sequence ID" value="NZ_MARB01000007.1"/>
</dbReference>
<evidence type="ECO:0000256" key="5">
    <source>
        <dbReference type="SAM" id="SignalP"/>
    </source>
</evidence>
<reference evidence="8 9" key="1">
    <citation type="submission" date="2016-06" db="EMBL/GenBank/DDBJ databases">
        <title>Genome sequence of endosymbiont of Candidatus Endolucinida thiodiazotropha.</title>
        <authorList>
            <person name="Poehlein A."/>
            <person name="Koenig S."/>
            <person name="Heiden S.E."/>
            <person name="Thuermer A."/>
            <person name="Voget S."/>
            <person name="Daniel R."/>
            <person name="Markert S."/>
            <person name="Gros O."/>
            <person name="Schweder T."/>
        </authorList>
    </citation>
    <scope>NUCLEOTIDE SEQUENCE [LARGE SCALE GENOMIC DNA]</scope>
    <source>
        <strain evidence="8 9">COS</strain>
    </source>
</reference>
<name>A0A7Z0VMZ0_9GAMM</name>
<gene>
    <name evidence="8" type="ORF">CODIS_16340</name>
</gene>
<protein>
    <submittedName>
        <fullName evidence="8">Multicopper oxidase</fullName>
    </submittedName>
</protein>
<keyword evidence="1" id="KW-0479">Metal-binding</keyword>
<dbReference type="InterPro" id="IPR001117">
    <property type="entry name" value="Cu-oxidase_2nd"/>
</dbReference>
<keyword evidence="9" id="KW-1185">Reference proteome</keyword>
<dbReference type="Pfam" id="PF07732">
    <property type="entry name" value="Cu-oxidase_3"/>
    <property type="match status" value="1"/>
</dbReference>